<feature type="domain" description="Nitroreductase" evidence="10">
    <location>
        <begin position="13"/>
        <end position="169"/>
    </location>
</feature>
<evidence type="ECO:0000256" key="2">
    <source>
        <dbReference type="ARBA" id="ARBA00022630"/>
    </source>
</evidence>
<evidence type="ECO:0000256" key="3">
    <source>
        <dbReference type="ARBA" id="ARBA00022643"/>
    </source>
</evidence>
<dbReference type="CDD" id="cd02135">
    <property type="entry name" value="YdjA-like"/>
    <property type="match status" value="1"/>
</dbReference>
<dbReference type="SUPFAM" id="SSF55469">
    <property type="entry name" value="FMN-dependent nitroreductase-like"/>
    <property type="match status" value="1"/>
</dbReference>
<dbReference type="AlphaFoldDB" id="A0AA97FAE5"/>
<dbReference type="EC" id="1.-.-.-" evidence="7"/>
<dbReference type="PIRSF" id="PIRSF000232">
    <property type="entry name" value="YdjA"/>
    <property type="match status" value="1"/>
</dbReference>
<evidence type="ECO:0000313" key="11">
    <source>
        <dbReference type="EMBL" id="WOE76521.1"/>
    </source>
</evidence>
<dbReference type="InterPro" id="IPR026021">
    <property type="entry name" value="YdjA-like"/>
</dbReference>
<reference evidence="11 12" key="1">
    <citation type="submission" date="2023-10" db="EMBL/GenBank/DDBJ databases">
        <title>Complete genome sequence of a Sphingomonadaceae bacterium.</title>
        <authorList>
            <person name="Yan C."/>
        </authorList>
    </citation>
    <scope>NUCLEOTIDE SEQUENCE [LARGE SCALE GENOMIC DNA]</scope>
    <source>
        <strain evidence="11 12">SCSIO 66989</strain>
    </source>
</reference>
<evidence type="ECO:0000256" key="4">
    <source>
        <dbReference type="ARBA" id="ARBA00022857"/>
    </source>
</evidence>
<dbReference type="EMBL" id="CP136594">
    <property type="protein sequence ID" value="WOE76521.1"/>
    <property type="molecule type" value="Genomic_DNA"/>
</dbReference>
<dbReference type="PANTHER" id="PTHR43821">
    <property type="entry name" value="NAD(P)H NITROREDUCTASE YDJA-RELATED"/>
    <property type="match status" value="1"/>
</dbReference>
<dbReference type="PANTHER" id="PTHR43821:SF1">
    <property type="entry name" value="NAD(P)H NITROREDUCTASE YDJA-RELATED"/>
    <property type="match status" value="1"/>
</dbReference>
<organism evidence="11 12">
    <name type="scientific">Alterisphingorhabdus coralli</name>
    <dbReference type="NCBI Taxonomy" id="3071408"/>
    <lineage>
        <taxon>Bacteria</taxon>
        <taxon>Pseudomonadati</taxon>
        <taxon>Pseudomonadota</taxon>
        <taxon>Alphaproteobacteria</taxon>
        <taxon>Sphingomonadales</taxon>
        <taxon>Sphingomonadaceae</taxon>
        <taxon>Alterisphingorhabdus (ex Yan et al. 2024)</taxon>
    </lineage>
</organism>
<dbReference type="KEGG" id="acoa:RB602_07345"/>
<evidence type="ECO:0000256" key="6">
    <source>
        <dbReference type="ARBA" id="ARBA00023027"/>
    </source>
</evidence>
<evidence type="ECO:0000256" key="9">
    <source>
        <dbReference type="SAM" id="MobiDB-lite"/>
    </source>
</evidence>
<dbReference type="RefSeq" id="WP_317084286.1">
    <property type="nucleotide sequence ID" value="NZ_CP136594.1"/>
</dbReference>
<dbReference type="GO" id="GO:0016491">
    <property type="term" value="F:oxidoreductase activity"/>
    <property type="evidence" value="ECO:0007669"/>
    <property type="project" value="UniProtKB-UniRule"/>
</dbReference>
<protein>
    <recommendedName>
        <fullName evidence="7">Putative NAD(P)H nitroreductase</fullName>
        <ecNumber evidence="7">1.-.-.-</ecNumber>
    </recommendedName>
</protein>
<feature type="compositionally biased region" description="Basic and acidic residues" evidence="9">
    <location>
        <begin position="174"/>
        <end position="183"/>
    </location>
</feature>
<keyword evidence="6 7" id="KW-0520">NAD</keyword>
<comment type="similarity">
    <text evidence="1 7">Belongs to the nitroreductase family.</text>
</comment>
<keyword evidence="5 7" id="KW-0560">Oxidoreductase</keyword>
<keyword evidence="12" id="KW-1185">Reference proteome</keyword>
<keyword evidence="3 7" id="KW-0288">FMN</keyword>
<dbReference type="Pfam" id="PF00881">
    <property type="entry name" value="Nitroreductase"/>
    <property type="match status" value="1"/>
</dbReference>
<accession>A0AA97FAE5</accession>
<evidence type="ECO:0000259" key="10">
    <source>
        <dbReference type="Pfam" id="PF00881"/>
    </source>
</evidence>
<dbReference type="Proteomes" id="UP001302429">
    <property type="component" value="Chromosome"/>
</dbReference>
<evidence type="ECO:0000256" key="1">
    <source>
        <dbReference type="ARBA" id="ARBA00007118"/>
    </source>
</evidence>
<comment type="cofactor">
    <cofactor evidence="8">
        <name>FMN</name>
        <dbReference type="ChEBI" id="CHEBI:58210"/>
    </cofactor>
    <text evidence="8">Binds 1 FMN per subunit.</text>
</comment>
<feature type="region of interest" description="Disordered" evidence="9">
    <location>
        <begin position="174"/>
        <end position="195"/>
    </location>
</feature>
<evidence type="ECO:0000256" key="7">
    <source>
        <dbReference type="PIRNR" id="PIRNR000232"/>
    </source>
</evidence>
<dbReference type="InterPro" id="IPR029479">
    <property type="entry name" value="Nitroreductase"/>
</dbReference>
<proteinExistence type="inferred from homology"/>
<feature type="binding site" description="in other chain" evidence="8">
    <location>
        <begin position="140"/>
        <end position="142"/>
    </location>
    <ligand>
        <name>FMN</name>
        <dbReference type="ChEBI" id="CHEBI:58210"/>
        <note>ligand shared between dimeric partners</note>
    </ligand>
</feature>
<dbReference type="Gene3D" id="3.40.109.10">
    <property type="entry name" value="NADH Oxidase"/>
    <property type="match status" value="1"/>
</dbReference>
<dbReference type="InterPro" id="IPR052530">
    <property type="entry name" value="NAD(P)H_nitroreductase"/>
</dbReference>
<name>A0AA97FAE5_9SPHN</name>
<feature type="binding site" evidence="8">
    <location>
        <position position="46"/>
    </location>
    <ligand>
        <name>FMN</name>
        <dbReference type="ChEBI" id="CHEBI:58210"/>
        <note>ligand shared between dimeric partners</note>
    </ligand>
</feature>
<feature type="binding site" description="in other chain" evidence="8">
    <location>
        <begin position="15"/>
        <end position="17"/>
    </location>
    <ligand>
        <name>FMN</name>
        <dbReference type="ChEBI" id="CHEBI:58210"/>
        <note>ligand shared between dimeric partners</note>
    </ligand>
</feature>
<keyword evidence="4 7" id="KW-0521">NADP</keyword>
<dbReference type="InterPro" id="IPR000415">
    <property type="entry name" value="Nitroreductase-like"/>
</dbReference>
<keyword evidence="2 7" id="KW-0285">Flavoprotein</keyword>
<feature type="binding site" evidence="8">
    <location>
        <position position="42"/>
    </location>
    <ligand>
        <name>FMN</name>
        <dbReference type="ChEBI" id="CHEBI:58210"/>
        <note>ligand shared between dimeric partners</note>
    </ligand>
</feature>
<evidence type="ECO:0000256" key="8">
    <source>
        <dbReference type="PIRSR" id="PIRSR000232-1"/>
    </source>
</evidence>
<gene>
    <name evidence="11" type="ORF">RB602_07345</name>
</gene>
<evidence type="ECO:0000313" key="12">
    <source>
        <dbReference type="Proteomes" id="UP001302429"/>
    </source>
</evidence>
<sequence length="195" mass="21696">MLNNTSSLPAYLASRRSCRPRDMVAPGPDAARLKAIVATAMRTPDHGKLSPWRVVHIAADQRDLLAAKLREAYRQEKPEAGRLELEAMDLFAAHAPEMLVVLYSPKESSKIPDWEQQLSVGAFTMNLLHAIHAEGFVGGWITGWPAFNNNVRNLFGQNHEKIAGFVYIGSPAKPLEERPRPDADAVFSQWTPDEN</sequence>
<evidence type="ECO:0000256" key="5">
    <source>
        <dbReference type="ARBA" id="ARBA00023002"/>
    </source>
</evidence>